<gene>
    <name evidence="1" type="ORF">CCMSSC00406_0007336</name>
</gene>
<name>A0ACB7ISI3_PLECO</name>
<reference evidence="1 2" key="1">
    <citation type="journal article" date="2021" name="Appl. Environ. Microbiol.">
        <title>Genetic linkage and physical mapping for an oyster mushroom Pleurotus cornucopiae and QTL analysis for the trait cap color.</title>
        <authorList>
            <person name="Zhang Y."/>
            <person name="Gao W."/>
            <person name="Sonnenberg A."/>
            <person name="Chen Q."/>
            <person name="Zhang J."/>
            <person name="Huang C."/>
        </authorList>
    </citation>
    <scope>NUCLEOTIDE SEQUENCE [LARGE SCALE GENOMIC DNA]</scope>
    <source>
        <strain evidence="1">CCMSSC00406</strain>
    </source>
</reference>
<organism evidence="1 2">
    <name type="scientific">Pleurotus cornucopiae</name>
    <name type="common">Cornucopia mushroom</name>
    <dbReference type="NCBI Taxonomy" id="5321"/>
    <lineage>
        <taxon>Eukaryota</taxon>
        <taxon>Fungi</taxon>
        <taxon>Dikarya</taxon>
        <taxon>Basidiomycota</taxon>
        <taxon>Agaricomycotina</taxon>
        <taxon>Agaricomycetes</taxon>
        <taxon>Agaricomycetidae</taxon>
        <taxon>Agaricales</taxon>
        <taxon>Pleurotineae</taxon>
        <taxon>Pleurotaceae</taxon>
        <taxon>Pleurotus</taxon>
    </lineage>
</organism>
<protein>
    <submittedName>
        <fullName evidence="1">Uncharacterized protein</fullName>
    </submittedName>
</protein>
<evidence type="ECO:0000313" key="2">
    <source>
        <dbReference type="Proteomes" id="UP000824881"/>
    </source>
</evidence>
<dbReference type="EMBL" id="WQMT02000007">
    <property type="protein sequence ID" value="KAG9221162.1"/>
    <property type="molecule type" value="Genomic_DNA"/>
</dbReference>
<sequence length="989" mass="110634">MPETLGAGKIYAAVTFIESHNLPQGQVKAASKWTRTRSSKRPRFYAVLSIKDRSNAEFEVHELVAQDKKVANIPMIFFANPRTTIEIKLYKGNSDDDDDDKDTHIFADTQVPLQSLDGEVALTLRKPGPAHVILVFALNAASNFQKLPGTSDSEIEDLKRRLEPPAKLVKAFGYLCTFIEIGVAIAELNEYAKVALGVAIKKYIVGKELAVSLVEDIGDICREVTQWKDEKYGPLQPKQEAACQALFPVIYKCLHYVCTLGRLDLVGMSVTRTVKECLEKNGTLLKKAFEKVKSARLEDTQIGVFDTLYAVCGVDEKLINLTDKVNNVSDKLDIVLNQLGASGEVRNNNCGPANLSHATAPLPTVARENTILEVLRSDGGRAKSMELYQIFIESLVYISKLVRSFSSHFPASYSMKALCSEADDLLGLVKSVAQTIDCVKSASPMFAFHSVFEGIQSTAFTSVPCLQGLEQRLRNIQPHQHLLLITRKSGKIRLLLLRIFNACEHESEIDTTSGCEVAQSLHHHFDICRKEMIRFLAILIASGFITVFDIRGQALKDLTSSLTSASFSDIRTHHLTLEAIWIREPTGIEMYSIPLSFCKTWGDFQKVIYQCFKDTKAVKYIYQGKWAIVPEGDNTIIDQTSSTSLLKPGKRFDIGVIVELLSARTSRTCPQCGHYNKDSTPVAGWIQWLMQTSTDIECQKQFRIFFDPLFKVSKENRVERDVRRQKNDGRHRNAPEDKGRNVTPVEVEMIQSTDIREIRLPEESPYPRTKFNRILAKVPGNNDRPFCIIVMGVSGTGKSTLGSALAVALGVPFIDGDDLHPESNVNKMASGQPLNDTDRESWLELIRTRAKEICNEQKEPEEERILDGETSTSPEGVVIACSSLKRSYRDILRGETKPANRTPEHLEPPHPDALGTYFAFIKGDRETLMDRIWGRQGRFMKANMLDSQLNTLESPEGEGGVIVVDARQTTEEQVETIRAGLRKERQKAN</sequence>
<dbReference type="Proteomes" id="UP000824881">
    <property type="component" value="Unassembled WGS sequence"/>
</dbReference>
<keyword evidence="2" id="KW-1185">Reference proteome</keyword>
<proteinExistence type="predicted"/>
<accession>A0ACB7ISI3</accession>
<comment type="caution">
    <text evidence="1">The sequence shown here is derived from an EMBL/GenBank/DDBJ whole genome shotgun (WGS) entry which is preliminary data.</text>
</comment>
<evidence type="ECO:0000313" key="1">
    <source>
        <dbReference type="EMBL" id="KAG9221162.1"/>
    </source>
</evidence>